<proteinExistence type="predicted"/>
<comment type="subcellular location">
    <subcellularLocation>
        <location evidence="2">Apical cell membrane</location>
        <topology evidence="2">Multi-pass membrane protein</topology>
    </subcellularLocation>
    <subcellularLocation>
        <location evidence="4">Basolateral cell membrane</location>
        <topology evidence="4">Multi-pass membrane protein</topology>
    </subcellularLocation>
    <subcellularLocation>
        <location evidence="3">Cytoplasm</location>
    </subcellularLocation>
    <subcellularLocation>
        <location evidence="1">Endosome membrane</location>
        <topology evidence="1">Multi-pass membrane protein</topology>
    </subcellularLocation>
</comment>
<dbReference type="Gene3D" id="1.20.1250.20">
    <property type="entry name" value="MFS general substrate transporter like domains"/>
    <property type="match status" value="1"/>
</dbReference>
<feature type="transmembrane region" description="Helical" evidence="23">
    <location>
        <begin position="408"/>
        <end position="430"/>
    </location>
</feature>
<evidence type="ECO:0000256" key="4">
    <source>
        <dbReference type="ARBA" id="ARBA00004554"/>
    </source>
</evidence>
<evidence type="ECO:0000256" key="7">
    <source>
        <dbReference type="ARBA" id="ARBA00022490"/>
    </source>
</evidence>
<evidence type="ECO:0000256" key="10">
    <source>
        <dbReference type="ARBA" id="ARBA00022847"/>
    </source>
</evidence>
<evidence type="ECO:0000256" key="6">
    <source>
        <dbReference type="ARBA" id="ARBA00022475"/>
    </source>
</evidence>
<comment type="catalytic activity">
    <reaction evidence="16">
        <text>(6S)-5-methyl-5,6,7,8-tetrahydrofolate(in) + H(+)(in) = (6S)-5-methyl-5,6,7,8-tetrahydrofolate(out) + H(+)(out)</text>
        <dbReference type="Rhea" id="RHEA:70167"/>
        <dbReference type="ChEBI" id="CHEBI:15378"/>
        <dbReference type="ChEBI" id="CHEBI:18608"/>
    </reaction>
</comment>
<organism evidence="24 25">
    <name type="scientific">Patiria miniata</name>
    <name type="common">Bat star</name>
    <name type="synonym">Asterina miniata</name>
    <dbReference type="NCBI Taxonomy" id="46514"/>
    <lineage>
        <taxon>Eukaryota</taxon>
        <taxon>Metazoa</taxon>
        <taxon>Echinodermata</taxon>
        <taxon>Eleutherozoa</taxon>
        <taxon>Asterozoa</taxon>
        <taxon>Asteroidea</taxon>
        <taxon>Valvatacea</taxon>
        <taxon>Valvatida</taxon>
        <taxon>Asterinidae</taxon>
        <taxon>Patiria</taxon>
    </lineage>
</organism>
<dbReference type="GO" id="GO:0010008">
    <property type="term" value="C:endosome membrane"/>
    <property type="evidence" value="ECO:0007669"/>
    <property type="project" value="UniProtKB-SubCell"/>
</dbReference>
<comment type="catalytic activity">
    <reaction evidence="17">
        <text>folate(in) + H(+)(in) = folate(out) + H(+)(out)</text>
        <dbReference type="Rhea" id="RHEA:70159"/>
        <dbReference type="ChEBI" id="CHEBI:15378"/>
        <dbReference type="ChEBI" id="CHEBI:62501"/>
    </reaction>
</comment>
<keyword evidence="14" id="KW-1015">Disulfide bond</keyword>
<feature type="transmembrane region" description="Helical" evidence="23">
    <location>
        <begin position="319"/>
        <end position="337"/>
    </location>
</feature>
<feature type="transmembrane region" description="Helical" evidence="23">
    <location>
        <begin position="101"/>
        <end position="121"/>
    </location>
</feature>
<evidence type="ECO:0000256" key="2">
    <source>
        <dbReference type="ARBA" id="ARBA00004424"/>
    </source>
</evidence>
<feature type="transmembrane region" description="Helical" evidence="23">
    <location>
        <begin position="224"/>
        <end position="248"/>
    </location>
</feature>
<evidence type="ECO:0000256" key="3">
    <source>
        <dbReference type="ARBA" id="ARBA00004496"/>
    </source>
</evidence>
<feature type="transmembrane region" description="Helical" evidence="23">
    <location>
        <begin position="165"/>
        <end position="185"/>
    </location>
</feature>
<feature type="transmembrane region" description="Helical" evidence="23">
    <location>
        <begin position="442"/>
        <end position="463"/>
    </location>
</feature>
<evidence type="ECO:0000256" key="5">
    <source>
        <dbReference type="ARBA" id="ARBA00022448"/>
    </source>
</evidence>
<evidence type="ECO:0000256" key="19">
    <source>
        <dbReference type="ARBA" id="ARBA00042514"/>
    </source>
</evidence>
<dbReference type="RefSeq" id="XP_038044618.1">
    <property type="nucleotide sequence ID" value="XM_038188690.1"/>
</dbReference>
<evidence type="ECO:0000256" key="20">
    <source>
        <dbReference type="ARBA" id="ARBA00047769"/>
    </source>
</evidence>
<dbReference type="EnsemblMetazoa" id="XM_038188691.1">
    <property type="protein sequence ID" value="XP_038044619.1"/>
    <property type="gene ID" value="LOC119719292"/>
</dbReference>
<dbReference type="GO" id="GO:0016323">
    <property type="term" value="C:basolateral plasma membrane"/>
    <property type="evidence" value="ECO:0007669"/>
    <property type="project" value="UniProtKB-SubCell"/>
</dbReference>
<evidence type="ECO:0000256" key="8">
    <source>
        <dbReference type="ARBA" id="ARBA00022692"/>
    </source>
</evidence>
<keyword evidence="8 23" id="KW-0812">Transmembrane</keyword>
<keyword evidence="9" id="KW-0967">Endosome</keyword>
<evidence type="ECO:0000256" key="13">
    <source>
        <dbReference type="ARBA" id="ARBA00023136"/>
    </source>
</evidence>
<keyword evidence="15" id="KW-0325">Glycoprotein</keyword>
<feature type="region of interest" description="Disordered" evidence="22">
    <location>
        <begin position="1"/>
        <end position="22"/>
    </location>
</feature>
<dbReference type="PANTHER" id="PTHR23507:SF2">
    <property type="entry name" value="PROTON-COUPLED FOLATE TRANSPORTER"/>
    <property type="match status" value="1"/>
</dbReference>
<evidence type="ECO:0000256" key="12">
    <source>
        <dbReference type="ARBA" id="ARBA00022989"/>
    </source>
</evidence>
<dbReference type="OrthoDB" id="419734at2759"/>
<dbReference type="AlphaFoldDB" id="A0A913YYI0"/>
<evidence type="ECO:0000313" key="24">
    <source>
        <dbReference type="EnsemblMetazoa" id="XP_038044618.1"/>
    </source>
</evidence>
<comment type="catalytic activity">
    <reaction evidence="20">
        <text>pemetrexed(in) + H(+)(in) = pemetrexed(out) + H(+)(out)</text>
        <dbReference type="Rhea" id="RHEA:70171"/>
        <dbReference type="ChEBI" id="CHEBI:15378"/>
        <dbReference type="ChEBI" id="CHEBI:63724"/>
    </reaction>
</comment>
<evidence type="ECO:0000256" key="18">
    <source>
        <dbReference type="ARBA" id="ARBA00040650"/>
    </source>
</evidence>
<evidence type="ECO:0000256" key="15">
    <source>
        <dbReference type="ARBA" id="ARBA00023180"/>
    </source>
</evidence>
<evidence type="ECO:0000313" key="25">
    <source>
        <dbReference type="Proteomes" id="UP000887568"/>
    </source>
</evidence>
<accession>A0A913YYI0</accession>
<name>A0A913YYI0_PATMI</name>
<dbReference type="SUPFAM" id="SSF103473">
    <property type="entry name" value="MFS general substrate transporter"/>
    <property type="match status" value="1"/>
</dbReference>
<comment type="catalytic activity">
    <reaction evidence="21">
        <text>methotrexate(in) + H(+)(in) = methotrexate(out) + H(+)(out)</text>
        <dbReference type="Rhea" id="RHEA:70163"/>
        <dbReference type="ChEBI" id="CHEBI:15378"/>
        <dbReference type="ChEBI" id="CHEBI:50681"/>
    </reaction>
</comment>
<reference evidence="24" key="1">
    <citation type="submission" date="2022-11" db="UniProtKB">
        <authorList>
            <consortium name="EnsemblMetazoa"/>
        </authorList>
    </citation>
    <scope>IDENTIFICATION</scope>
</reference>
<evidence type="ECO:0000256" key="9">
    <source>
        <dbReference type="ARBA" id="ARBA00022753"/>
    </source>
</evidence>
<dbReference type="GO" id="GO:0015293">
    <property type="term" value="F:symporter activity"/>
    <property type="evidence" value="ECO:0007669"/>
    <property type="project" value="UniProtKB-KW"/>
</dbReference>
<protein>
    <recommendedName>
        <fullName evidence="18">Proton-coupled folate transporter</fullName>
    </recommendedName>
    <alternativeName>
        <fullName evidence="19">Solute carrier family 46 member 1</fullName>
    </alternativeName>
</protein>
<evidence type="ECO:0000256" key="14">
    <source>
        <dbReference type="ARBA" id="ARBA00023157"/>
    </source>
</evidence>
<evidence type="ECO:0000256" key="23">
    <source>
        <dbReference type="SAM" id="Phobius"/>
    </source>
</evidence>
<keyword evidence="5" id="KW-0813">Transport</keyword>
<dbReference type="GeneID" id="119719292"/>
<dbReference type="Proteomes" id="UP000887568">
    <property type="component" value="Unplaced"/>
</dbReference>
<keyword evidence="12 23" id="KW-1133">Transmembrane helix</keyword>
<evidence type="ECO:0000256" key="11">
    <source>
        <dbReference type="ARBA" id="ARBA00022954"/>
    </source>
</evidence>
<evidence type="ECO:0000256" key="21">
    <source>
        <dbReference type="ARBA" id="ARBA00047850"/>
    </source>
</evidence>
<evidence type="ECO:0000256" key="1">
    <source>
        <dbReference type="ARBA" id="ARBA00004337"/>
    </source>
</evidence>
<feature type="transmembrane region" description="Helical" evidence="23">
    <location>
        <begin position="283"/>
        <end position="307"/>
    </location>
</feature>
<evidence type="ECO:0000256" key="16">
    <source>
        <dbReference type="ARBA" id="ARBA00036193"/>
    </source>
</evidence>
<dbReference type="RefSeq" id="XP_038044619.1">
    <property type="nucleotide sequence ID" value="XM_038188691.1"/>
</dbReference>
<keyword evidence="11" id="KW-0290">Folate-binding</keyword>
<keyword evidence="13 23" id="KW-0472">Membrane</keyword>
<dbReference type="GO" id="GO:0005542">
    <property type="term" value="F:folic acid binding"/>
    <property type="evidence" value="ECO:0007669"/>
    <property type="project" value="UniProtKB-KW"/>
</dbReference>
<dbReference type="EnsemblMetazoa" id="XM_038188690.1">
    <property type="protein sequence ID" value="XP_038044618.1"/>
    <property type="gene ID" value="LOC119719292"/>
</dbReference>
<evidence type="ECO:0000256" key="22">
    <source>
        <dbReference type="SAM" id="MobiDB-lite"/>
    </source>
</evidence>
<dbReference type="PANTHER" id="PTHR23507">
    <property type="entry name" value="ZGC:174356"/>
    <property type="match status" value="1"/>
</dbReference>
<dbReference type="InterPro" id="IPR036259">
    <property type="entry name" value="MFS_trans_sf"/>
</dbReference>
<dbReference type="OMA" id="MNIHVET"/>
<dbReference type="GO" id="GO:0016324">
    <property type="term" value="C:apical plasma membrane"/>
    <property type="evidence" value="ECO:0007669"/>
    <property type="project" value="UniProtKB-SubCell"/>
</dbReference>
<keyword evidence="6" id="KW-1003">Cell membrane</keyword>
<keyword evidence="25" id="KW-1185">Reference proteome</keyword>
<keyword evidence="7" id="KW-0963">Cytoplasm</keyword>
<dbReference type="InterPro" id="IPR011701">
    <property type="entry name" value="MFS"/>
</dbReference>
<feature type="transmembrane region" description="Helical" evidence="23">
    <location>
        <begin position="133"/>
        <end position="153"/>
    </location>
</feature>
<sequence>MSKEVEMKSPNTPMDTPPVKTVLPTGRERARLRWVTVEPIYVLAMIGNTCTALVRPLYVKDVISESYNYNETSDNHTKCGADQPSNGTSLSDKIQAESAMWLLYLAAASGVPAMLSTIIFGSTSDRLGRKLTMAIPLSAFAIQAAVYLFTVIFKLPLAVLFTGEVLQGLAGGYGLLFSSTNAYLADATSEKQRTIRIVVADMLQYLSGGLNQLGQGYLIKVGYIPSLAIAIGSNVAALVYIAIPLCLIETVERGSIEHQGLRQVWRSMKRLVMYNVNGRRWQMILLTLYVYFCIGQFIGVSAIYVLYGTGKPFCWLSETAGLASSLIWISLAIGMLVGTKLFSLCLGDYWLMQISCLSFMASYLIMGLAKSTAVLYIGTFVGCLRLMSLSVARSVLSKISHPDEIGAMLSIIACMESISFTSSLLSTSLYAATVSFLPPLTFFVYSSITVIPAGMTLALQIFWPPRKTYVEFENPVEDK</sequence>
<dbReference type="Pfam" id="PF07690">
    <property type="entry name" value="MFS_1"/>
    <property type="match status" value="1"/>
</dbReference>
<keyword evidence="10" id="KW-0769">Symport</keyword>
<evidence type="ECO:0000256" key="17">
    <source>
        <dbReference type="ARBA" id="ARBA00036250"/>
    </source>
</evidence>